<keyword evidence="1" id="KW-0812">Transmembrane</keyword>
<evidence type="ECO:0000313" key="3">
    <source>
        <dbReference type="Proteomes" id="UP000614469"/>
    </source>
</evidence>
<evidence type="ECO:0000313" key="2">
    <source>
        <dbReference type="EMBL" id="MBC8336733.1"/>
    </source>
</evidence>
<dbReference type="EMBL" id="JACNJN010000187">
    <property type="protein sequence ID" value="MBC8336733.1"/>
    <property type="molecule type" value="Genomic_DNA"/>
</dbReference>
<proteinExistence type="predicted"/>
<accession>A0A8J6TH75</accession>
<organism evidence="2 3">
    <name type="scientific">Candidatus Desulfolinea nitratireducens</name>
    <dbReference type="NCBI Taxonomy" id="2841698"/>
    <lineage>
        <taxon>Bacteria</taxon>
        <taxon>Bacillati</taxon>
        <taxon>Chloroflexota</taxon>
        <taxon>Anaerolineae</taxon>
        <taxon>Anaerolineales</taxon>
        <taxon>Anaerolineales incertae sedis</taxon>
        <taxon>Candidatus Desulfolinea</taxon>
    </lineage>
</organism>
<dbReference type="AlphaFoldDB" id="A0A8J6TH75"/>
<evidence type="ECO:0000256" key="1">
    <source>
        <dbReference type="SAM" id="Phobius"/>
    </source>
</evidence>
<dbReference type="Proteomes" id="UP000614469">
    <property type="component" value="Unassembled WGS sequence"/>
</dbReference>
<protein>
    <submittedName>
        <fullName evidence="2">Uncharacterized protein</fullName>
    </submittedName>
</protein>
<name>A0A8J6TH75_9CHLR</name>
<comment type="caution">
    <text evidence="2">The sequence shown here is derived from an EMBL/GenBank/DDBJ whole genome shotgun (WGS) entry which is preliminary data.</text>
</comment>
<reference evidence="2 3" key="1">
    <citation type="submission" date="2020-08" db="EMBL/GenBank/DDBJ databases">
        <title>Bridging the membrane lipid divide: bacteria of the FCB group superphylum have the potential to synthesize archaeal ether lipids.</title>
        <authorList>
            <person name="Villanueva L."/>
            <person name="Von Meijenfeldt F.A.B."/>
            <person name="Westbye A.B."/>
            <person name="Yadav S."/>
            <person name="Hopmans E.C."/>
            <person name="Dutilh B.E."/>
            <person name="Sinninghe Damste J.S."/>
        </authorList>
    </citation>
    <scope>NUCLEOTIDE SEQUENCE [LARGE SCALE GENOMIC DNA]</scope>
    <source>
        <strain evidence="2">NIOZ-UU36</strain>
    </source>
</reference>
<feature type="transmembrane region" description="Helical" evidence="1">
    <location>
        <begin position="225"/>
        <end position="250"/>
    </location>
</feature>
<dbReference type="SUPFAM" id="SSF55961">
    <property type="entry name" value="Bet v1-like"/>
    <property type="match status" value="1"/>
</dbReference>
<gene>
    <name evidence="2" type="ORF">H8E29_15835</name>
</gene>
<sequence length="254" mass="29308">MQKITKLIDIEAPCQDVFDTVVDIDRRMQLSPLWGLSQLLDVSPNYPQTGSSYRVRVLTDMPFGLSYGTLNATQGAISGLIQMLSLKSTQADTSHSKELISDDAKEIIATSDQEPEFEMPARQEYFVTEHELLHKFSYYLDEDCKTIITWRFQSIPLGTRINYEEVFCDENIGGENFIPTVRGVISEWLFNIKRYSELNNGRGRQIIKWFLDRYYLKLRPDQRRVVLMTLYMQAIGLATFMIALIGWGIASLFF</sequence>
<keyword evidence="1" id="KW-1133">Transmembrane helix</keyword>
<keyword evidence="1" id="KW-0472">Membrane</keyword>